<evidence type="ECO:0000313" key="4">
    <source>
        <dbReference type="EMBL" id="KAL1612262.1"/>
    </source>
</evidence>
<gene>
    <name evidence="4" type="ORF">SLS60_000486</name>
</gene>
<feature type="region of interest" description="Disordered" evidence="2">
    <location>
        <begin position="395"/>
        <end position="417"/>
    </location>
</feature>
<reference evidence="4 5" key="1">
    <citation type="submission" date="2024-02" db="EMBL/GenBank/DDBJ databases">
        <title>De novo assembly and annotation of 12 fungi associated with fruit tree decline syndrome in Ontario, Canada.</title>
        <authorList>
            <person name="Sulman M."/>
            <person name="Ellouze W."/>
            <person name="Ilyukhin E."/>
        </authorList>
    </citation>
    <scope>NUCLEOTIDE SEQUENCE [LARGE SCALE GENOMIC DNA]</scope>
    <source>
        <strain evidence="4 5">M42-189</strain>
    </source>
</reference>
<evidence type="ECO:0000259" key="3">
    <source>
        <dbReference type="Pfam" id="PF22893"/>
    </source>
</evidence>
<feature type="coiled-coil region" evidence="1">
    <location>
        <begin position="455"/>
        <end position="582"/>
    </location>
</feature>
<protein>
    <recommendedName>
        <fullName evidence="3">Ubiquitin-like domain-containing protein</fullName>
    </recommendedName>
</protein>
<name>A0ABR3S6L4_9PLEO</name>
<organism evidence="4 5">
    <name type="scientific">Paraconiothyrium brasiliense</name>
    <dbReference type="NCBI Taxonomy" id="300254"/>
    <lineage>
        <taxon>Eukaryota</taxon>
        <taxon>Fungi</taxon>
        <taxon>Dikarya</taxon>
        <taxon>Ascomycota</taxon>
        <taxon>Pezizomycotina</taxon>
        <taxon>Dothideomycetes</taxon>
        <taxon>Pleosporomycetidae</taxon>
        <taxon>Pleosporales</taxon>
        <taxon>Massarineae</taxon>
        <taxon>Didymosphaeriaceae</taxon>
        <taxon>Paraconiothyrium</taxon>
    </lineage>
</organism>
<feature type="region of interest" description="Disordered" evidence="2">
    <location>
        <begin position="305"/>
        <end position="379"/>
    </location>
</feature>
<comment type="caution">
    <text evidence="4">The sequence shown here is derived from an EMBL/GenBank/DDBJ whole genome shotgun (WGS) entry which is preliminary data.</text>
</comment>
<dbReference type="Pfam" id="PF22893">
    <property type="entry name" value="ULD_2"/>
    <property type="match status" value="1"/>
</dbReference>
<keyword evidence="5" id="KW-1185">Reference proteome</keyword>
<sequence length="705" mass="77321">MAEFVASLIGIAGLGAKVSITLHKIVSTLKSAQNDARLIAADISIFTCTLTQLSKTISDCNVPEAVQLFEIAQVLVPACLSLVHELQKLIGNTELYQMKGAFSMHLLALRFRWLLNGPKVTFVKSLLESFKSTLVLLISTMDLAVVMHQDAHFDVKESLKSQVRTNLHLAEDAKANLLLFQDPKPNSDPSAILDAPDSQSITSDTTSNAVTVVDPSLQSLVPYDMDAPNATQVGDPSPITVEGETDELTCLNDCSQELSGILIAQESTVKLAEDLLKIAHVPTWTWRTSAAVRPSEQQINVPIVHKDNSPNQVNESAAASPAELPNSGDKTESSQREVLIPGSQADDRATAEPLNPLQYLDKDEEIQNPPLRSPSSDNVDLQTMIKKILEETLASHKSGHASQPLTEPETTAQLQKPISPDLAVKPDVQDGTERLSKLERIMLAERDEMIRKTAIAEAERQVQKKLMDADKLEKLEGLILAQKEEQLKREEAVEAARKADRAEADAKVAKEAAEAAARAEAAAQLLEAAKRAREETEIRAAKEAADTKEAHEKALSEAKVAAEELEKAKKAAEEEAAKLKPTDAPKPPIKFKDAVGRKFSFPWHLCKTWKGMEELIKQAFLHVDVIGPHVHEGHYDLVGPDGEIVLPQVWETVVQPDWAITMHMWPMPEPPPPPKPEVPVKSQRLIAGLSKIFERRSVSQDSIRS</sequence>
<proteinExistence type="predicted"/>
<feature type="domain" description="Ubiquitin-like" evidence="3">
    <location>
        <begin position="586"/>
        <end position="668"/>
    </location>
</feature>
<evidence type="ECO:0000313" key="5">
    <source>
        <dbReference type="Proteomes" id="UP001521785"/>
    </source>
</evidence>
<dbReference type="Proteomes" id="UP001521785">
    <property type="component" value="Unassembled WGS sequence"/>
</dbReference>
<evidence type="ECO:0000256" key="2">
    <source>
        <dbReference type="SAM" id="MobiDB-lite"/>
    </source>
</evidence>
<accession>A0ABR3S6L4</accession>
<dbReference type="EMBL" id="JAKJXO020000001">
    <property type="protein sequence ID" value="KAL1612262.1"/>
    <property type="molecule type" value="Genomic_DNA"/>
</dbReference>
<feature type="compositionally biased region" description="Polar residues" evidence="2">
    <location>
        <begin position="400"/>
        <end position="416"/>
    </location>
</feature>
<evidence type="ECO:0000256" key="1">
    <source>
        <dbReference type="SAM" id="Coils"/>
    </source>
</evidence>
<keyword evidence="1" id="KW-0175">Coiled coil</keyword>
<dbReference type="InterPro" id="IPR054464">
    <property type="entry name" value="ULD_fung"/>
</dbReference>